<gene>
    <name evidence="1" type="ORF">UFOPK2754_03059</name>
    <name evidence="2" type="ORF">UFOPK3139_00492</name>
    <name evidence="3" type="ORF">UFOPK3543_01923</name>
    <name evidence="4" type="ORF">UFOPK3967_00158</name>
</gene>
<evidence type="ECO:0000313" key="3">
    <source>
        <dbReference type="EMBL" id="CAB4917966.1"/>
    </source>
</evidence>
<protein>
    <submittedName>
        <fullName evidence="1">Unannotated protein</fullName>
    </submittedName>
</protein>
<proteinExistence type="predicted"/>
<dbReference type="Gene3D" id="1.20.1290.10">
    <property type="entry name" value="AhpD-like"/>
    <property type="match status" value="1"/>
</dbReference>
<evidence type="ECO:0000313" key="1">
    <source>
        <dbReference type="EMBL" id="CAB4770340.1"/>
    </source>
</evidence>
<evidence type="ECO:0000313" key="4">
    <source>
        <dbReference type="EMBL" id="CAB4977745.1"/>
    </source>
</evidence>
<reference evidence="1" key="1">
    <citation type="submission" date="2020-05" db="EMBL/GenBank/DDBJ databases">
        <authorList>
            <person name="Chiriac C."/>
            <person name="Salcher M."/>
            <person name="Ghai R."/>
            <person name="Kavagutti S V."/>
        </authorList>
    </citation>
    <scope>NUCLEOTIDE SEQUENCE</scope>
</reference>
<dbReference type="SUPFAM" id="SSF69118">
    <property type="entry name" value="AhpD-like"/>
    <property type="match status" value="1"/>
</dbReference>
<accession>A0A6J6VDR4</accession>
<dbReference type="EMBL" id="CAFABA010000013">
    <property type="protein sequence ID" value="CAB4817793.1"/>
    <property type="molecule type" value="Genomic_DNA"/>
</dbReference>
<sequence>MARITLPPGDFEEPYRLFMLAPEIAGPAGAFSEAVYNKSSLSIRMRELLRMRIAQINQCVV</sequence>
<name>A0A6J6VDR4_9ZZZZ</name>
<dbReference type="EMBL" id="CAFBMH010000078">
    <property type="protein sequence ID" value="CAB4917966.1"/>
    <property type="molecule type" value="Genomic_DNA"/>
</dbReference>
<dbReference type="InterPro" id="IPR029032">
    <property type="entry name" value="AhpD-like"/>
</dbReference>
<dbReference type="AlphaFoldDB" id="A0A6J6VDR4"/>
<organism evidence="1">
    <name type="scientific">freshwater metagenome</name>
    <dbReference type="NCBI Taxonomy" id="449393"/>
    <lineage>
        <taxon>unclassified sequences</taxon>
        <taxon>metagenomes</taxon>
        <taxon>ecological metagenomes</taxon>
    </lineage>
</organism>
<dbReference type="EMBL" id="CAFBOS010000005">
    <property type="protein sequence ID" value="CAB4977745.1"/>
    <property type="molecule type" value="Genomic_DNA"/>
</dbReference>
<evidence type="ECO:0000313" key="2">
    <source>
        <dbReference type="EMBL" id="CAB4817793.1"/>
    </source>
</evidence>
<dbReference type="EMBL" id="CAEZYR010000178">
    <property type="protein sequence ID" value="CAB4770340.1"/>
    <property type="molecule type" value="Genomic_DNA"/>
</dbReference>